<keyword evidence="2" id="KW-1185">Reference proteome</keyword>
<organism evidence="1 2">
    <name type="scientific">Cerasicoccus arenae</name>
    <dbReference type="NCBI Taxonomy" id="424488"/>
    <lineage>
        <taxon>Bacteria</taxon>
        <taxon>Pseudomonadati</taxon>
        <taxon>Verrucomicrobiota</taxon>
        <taxon>Opitutia</taxon>
        <taxon>Puniceicoccales</taxon>
        <taxon>Cerasicoccaceae</taxon>
        <taxon>Cerasicoccus</taxon>
    </lineage>
</organism>
<name>A0A8J3GDY7_9BACT</name>
<accession>A0A8J3GDY7</accession>
<dbReference type="RefSeq" id="WP_189513350.1">
    <property type="nucleotide sequence ID" value="NZ_BMXG01000007.1"/>
</dbReference>
<dbReference type="Proteomes" id="UP000642829">
    <property type="component" value="Unassembled WGS sequence"/>
</dbReference>
<evidence type="ECO:0008006" key="3">
    <source>
        <dbReference type="Google" id="ProtNLM"/>
    </source>
</evidence>
<reference evidence="1" key="1">
    <citation type="journal article" date="2014" name="Int. J. Syst. Evol. Microbiol.">
        <title>Complete genome sequence of Corynebacterium casei LMG S-19264T (=DSM 44701T), isolated from a smear-ripened cheese.</title>
        <authorList>
            <consortium name="US DOE Joint Genome Institute (JGI-PGF)"/>
            <person name="Walter F."/>
            <person name="Albersmeier A."/>
            <person name="Kalinowski J."/>
            <person name="Ruckert C."/>
        </authorList>
    </citation>
    <scope>NUCLEOTIDE SEQUENCE</scope>
    <source>
        <strain evidence="1">KCTC 12870</strain>
    </source>
</reference>
<comment type="caution">
    <text evidence="1">The sequence shown here is derived from an EMBL/GenBank/DDBJ whole genome shotgun (WGS) entry which is preliminary data.</text>
</comment>
<dbReference type="AlphaFoldDB" id="A0A8J3GDY7"/>
<reference evidence="1" key="2">
    <citation type="submission" date="2020-09" db="EMBL/GenBank/DDBJ databases">
        <authorList>
            <person name="Sun Q."/>
            <person name="Kim S."/>
        </authorList>
    </citation>
    <scope>NUCLEOTIDE SEQUENCE</scope>
    <source>
        <strain evidence="1">KCTC 12870</strain>
    </source>
</reference>
<sequence length="323" mass="35395">MNSEKIDVLVIGAGIAGLLAAHELTNQHGLRVAILDKSRGVGGRMATRRDGEAAYDHGAQFFTVRNPRFKQWVDRWLEQGLIKLWFDQLADEAPLMRYAAMPSMTAIAKQLAVGLELHRESQVVSAQRADGEWTLVTKSGATYQAPKLLINAPVPQAMEIIDAGGIQLATADEQFLRSIHYAKCIVAMVELNRPSGLPAPGRIKFDDQEPISWMGDNQQKGVSMRPAITIHSGPAFAEKYFDAPDDVRLPLLVAAAKPWLKAEILSVKGHRWKFAHRLTEHDRDFFGDPPLGLWMAGDSFNAPRVEGAAMSGLLAADAIAATI</sequence>
<dbReference type="PANTHER" id="PTHR16128:SF5">
    <property type="entry name" value="FAD_NAD(P)-BINDING OXIDOREDUCTASE FAMILY PROTEIN"/>
    <property type="match status" value="1"/>
</dbReference>
<dbReference type="Gene3D" id="3.50.50.60">
    <property type="entry name" value="FAD/NAD(P)-binding domain"/>
    <property type="match status" value="1"/>
</dbReference>
<evidence type="ECO:0000313" key="1">
    <source>
        <dbReference type="EMBL" id="GHB99068.1"/>
    </source>
</evidence>
<dbReference type="PANTHER" id="PTHR16128">
    <property type="entry name" value="FAD/NAD(P)-BINDING OXIDOREDUCTASE FAMILY PROTEIN"/>
    <property type="match status" value="1"/>
</dbReference>
<dbReference type="InterPro" id="IPR036188">
    <property type="entry name" value="FAD/NAD-bd_sf"/>
</dbReference>
<proteinExistence type="predicted"/>
<dbReference type="Gene3D" id="3.90.660.10">
    <property type="match status" value="1"/>
</dbReference>
<evidence type="ECO:0000313" key="2">
    <source>
        <dbReference type="Proteomes" id="UP000642829"/>
    </source>
</evidence>
<protein>
    <recommendedName>
        <fullName evidence="3">FAD-dependent oxidoreductase</fullName>
    </recommendedName>
</protein>
<dbReference type="SUPFAM" id="SSF51905">
    <property type="entry name" value="FAD/NAD(P)-binding domain"/>
    <property type="match status" value="1"/>
</dbReference>
<gene>
    <name evidence="1" type="ORF">GCM10007047_13930</name>
</gene>
<dbReference type="EMBL" id="BMXG01000007">
    <property type="protein sequence ID" value="GHB99068.1"/>
    <property type="molecule type" value="Genomic_DNA"/>
</dbReference>
<dbReference type="Pfam" id="PF13450">
    <property type="entry name" value="NAD_binding_8"/>
    <property type="match status" value="1"/>
</dbReference>